<feature type="transmembrane region" description="Helical" evidence="1">
    <location>
        <begin position="68"/>
        <end position="89"/>
    </location>
</feature>
<keyword evidence="1" id="KW-0812">Transmembrane</keyword>
<keyword evidence="1" id="KW-0472">Membrane</keyword>
<organism evidence="2 3">
    <name type="scientific">Calothrix parietina FACHB-288</name>
    <dbReference type="NCBI Taxonomy" id="2692896"/>
    <lineage>
        <taxon>Bacteria</taxon>
        <taxon>Bacillati</taxon>
        <taxon>Cyanobacteriota</taxon>
        <taxon>Cyanophyceae</taxon>
        <taxon>Nostocales</taxon>
        <taxon>Calotrichaceae</taxon>
        <taxon>Calothrix</taxon>
    </lineage>
</organism>
<evidence type="ECO:0000313" key="3">
    <source>
        <dbReference type="Proteomes" id="UP000658514"/>
    </source>
</evidence>
<dbReference type="Proteomes" id="UP000658514">
    <property type="component" value="Unassembled WGS sequence"/>
</dbReference>
<gene>
    <name evidence="2" type="ORF">H6G24_04110</name>
</gene>
<keyword evidence="1" id="KW-1133">Transmembrane helix</keyword>
<keyword evidence="3" id="KW-1185">Reference proteome</keyword>
<evidence type="ECO:0000256" key="1">
    <source>
        <dbReference type="SAM" id="Phobius"/>
    </source>
</evidence>
<dbReference type="RefSeq" id="WP_190542083.1">
    <property type="nucleotide sequence ID" value="NZ_CAWPNO010000084.1"/>
</dbReference>
<reference evidence="2 3" key="1">
    <citation type="journal article" date="2020" name="ISME J.">
        <title>Comparative genomics reveals insights into cyanobacterial evolution and habitat adaptation.</title>
        <authorList>
            <person name="Chen M.Y."/>
            <person name="Teng W.K."/>
            <person name="Zhao L."/>
            <person name="Hu C.X."/>
            <person name="Zhou Y.K."/>
            <person name="Han B.P."/>
            <person name="Song L.R."/>
            <person name="Shu W.S."/>
        </authorList>
    </citation>
    <scope>NUCLEOTIDE SEQUENCE [LARGE SCALE GENOMIC DNA]</scope>
    <source>
        <strain evidence="2 3">FACHB-288</strain>
    </source>
</reference>
<accession>A0ABR8A4E5</accession>
<comment type="caution">
    <text evidence="2">The sequence shown here is derived from an EMBL/GenBank/DDBJ whole genome shotgun (WGS) entry which is preliminary data.</text>
</comment>
<evidence type="ECO:0008006" key="4">
    <source>
        <dbReference type="Google" id="ProtNLM"/>
    </source>
</evidence>
<proteinExistence type="predicted"/>
<name>A0ABR8A4E5_9CYAN</name>
<evidence type="ECO:0000313" key="2">
    <source>
        <dbReference type="EMBL" id="MBD2194679.1"/>
    </source>
</evidence>
<protein>
    <recommendedName>
        <fullName evidence="4">Transposase</fullName>
    </recommendedName>
</protein>
<dbReference type="EMBL" id="JACJQH010000005">
    <property type="protein sequence ID" value="MBD2194679.1"/>
    <property type="molecule type" value="Genomic_DNA"/>
</dbReference>
<sequence>MALIDIFSSEYEPGLQSQDGSDNSLQSYRLAGVWSFLGAIAQQLSRSNIFTKAAFKNNDFRKLECEMLWYYVFSTLVYELILKSWRYAFVKEKLRKF</sequence>